<name>A0ABT9AMX0_9GAMM</name>
<dbReference type="Gene3D" id="3.30.1150.10">
    <property type="match status" value="1"/>
</dbReference>
<protein>
    <submittedName>
        <fullName evidence="3">Cell envelope integrity protein TolA</fullName>
    </submittedName>
</protein>
<gene>
    <name evidence="3" type="primary">tolA</name>
    <name evidence="3" type="ORF">Q5E86_06015</name>
</gene>
<feature type="transmembrane region" description="Helical" evidence="2">
    <location>
        <begin position="15"/>
        <end position="38"/>
    </location>
</feature>
<keyword evidence="4" id="KW-1185">Reference proteome</keyword>
<reference evidence="3" key="1">
    <citation type="submission" date="2023-07" db="EMBL/GenBank/DDBJ databases">
        <authorList>
            <person name="Yang W."/>
            <person name="Chen J."/>
            <person name="Ji P."/>
            <person name="Hu F."/>
        </authorList>
    </citation>
    <scope>NUCLEOTIDE SEQUENCE</scope>
    <source>
        <strain evidence="3">CRE-138-0111</strain>
    </source>
</reference>
<accession>A0ABT9AMX0</accession>
<dbReference type="SUPFAM" id="SSF74653">
    <property type="entry name" value="TolA/TonB C-terminal domain"/>
    <property type="match status" value="1"/>
</dbReference>
<evidence type="ECO:0000256" key="2">
    <source>
        <dbReference type="SAM" id="Phobius"/>
    </source>
</evidence>
<feature type="region of interest" description="Disordered" evidence="1">
    <location>
        <begin position="72"/>
        <end position="282"/>
    </location>
</feature>
<dbReference type="NCBIfam" id="NF007065">
    <property type="entry name" value="PRK09510.1"/>
    <property type="match status" value="1"/>
</dbReference>
<keyword evidence="2" id="KW-1133">Transmembrane helix</keyword>
<evidence type="ECO:0000313" key="4">
    <source>
        <dbReference type="Proteomes" id="UP001176478"/>
    </source>
</evidence>
<dbReference type="EMBL" id="JAUQTG010000002">
    <property type="protein sequence ID" value="MDO7855928.1"/>
    <property type="molecule type" value="Genomic_DNA"/>
</dbReference>
<reference evidence="3" key="2">
    <citation type="journal article" date="2024" name="Int. J. Antimicrob. Agents">
        <title>Identification of a novel Providencia species showing multi-drug-resistant in three patients with hospital-acquired infection.</title>
        <authorList>
            <person name="Yang W."/>
            <person name="Chen J."/>
            <person name="Yang F."/>
            <person name="Ji P."/>
            <person name="Shen S."/>
            <person name="Yin D."/>
            <person name="Hu F."/>
        </authorList>
    </citation>
    <scope>NUCLEOTIDE SEQUENCE</scope>
    <source>
        <strain evidence="3">CRE-138-0111</strain>
    </source>
</reference>
<evidence type="ECO:0000313" key="3">
    <source>
        <dbReference type="EMBL" id="MDO7855928.1"/>
    </source>
</evidence>
<evidence type="ECO:0000256" key="1">
    <source>
        <dbReference type="SAM" id="MobiDB-lite"/>
    </source>
</evidence>
<dbReference type="Proteomes" id="UP001176478">
    <property type="component" value="Unassembled WGS sequence"/>
</dbReference>
<keyword evidence="2" id="KW-0472">Membrane</keyword>
<proteinExistence type="predicted"/>
<dbReference type="Pfam" id="PF06519">
    <property type="entry name" value="TolA"/>
    <property type="match status" value="1"/>
</dbReference>
<sequence>MGKSKEKKDNLNRSLVMSVVLHIILIGLIVIGSLVSVVKLGGGGEEGTVIDAVMVDPGVVVEQYEQMQKQQNMVRQAAKERKEQEQKQEAELREQQEKEQKRLQQLEQERIKTERDTAKQQKQAEEQQKKALEAAKKAKEEQKIAEEAAAKAKAEKEKLVKEQAAEKAKAEAQAKKEAEAAKAKAEKEAQEKAEKEAKEKADKEAKIKADKEAKAKADKEAKEKADKEAKAKAAKAKAEAAKNAASVDDLLGDLTASGPSKQGGQASAGTGGGKKSGASNADVDNYAGKVKAAIQSKFYDSDTYRGRTCELQLVLARDGALMGIKPKNNPTNDAALCDAAIRAAKLASMPRPDSDKIFERVKREGIVVDFKPWFK</sequence>
<feature type="compositionally biased region" description="Basic and acidic residues" evidence="1">
    <location>
        <begin position="77"/>
        <end position="240"/>
    </location>
</feature>
<dbReference type="NCBIfam" id="TIGR02794">
    <property type="entry name" value="tolA_full"/>
    <property type="match status" value="1"/>
</dbReference>
<organism evidence="3 4">
    <name type="scientific">Providencia huashanensis</name>
    <dbReference type="NCBI Taxonomy" id="3037798"/>
    <lineage>
        <taxon>Bacteria</taxon>
        <taxon>Pseudomonadati</taxon>
        <taxon>Pseudomonadota</taxon>
        <taxon>Gammaproteobacteria</taxon>
        <taxon>Enterobacterales</taxon>
        <taxon>Morganellaceae</taxon>
        <taxon>Providencia</taxon>
    </lineage>
</organism>
<keyword evidence="2" id="KW-0812">Transmembrane</keyword>
<comment type="caution">
    <text evidence="3">The sequence shown here is derived from an EMBL/GenBank/DDBJ whole genome shotgun (WGS) entry which is preliminary data.</text>
</comment>
<dbReference type="InterPro" id="IPR014161">
    <property type="entry name" value="Tol-Pal_TolA"/>
</dbReference>